<evidence type="ECO:0000256" key="3">
    <source>
        <dbReference type="ARBA" id="ARBA00022692"/>
    </source>
</evidence>
<dbReference type="EMBL" id="BASH01000003">
    <property type="protein sequence ID" value="GAD16736.1"/>
    <property type="molecule type" value="Genomic_DNA"/>
</dbReference>
<feature type="transmembrane region" description="Helical" evidence="6">
    <location>
        <begin position="179"/>
        <end position="199"/>
    </location>
</feature>
<gene>
    <name evidence="7" type="ORF">LOT_1274</name>
</gene>
<dbReference type="PIRSF" id="PIRSF035875">
    <property type="entry name" value="RNase_BN"/>
    <property type="match status" value="1"/>
</dbReference>
<feature type="transmembrane region" description="Helical" evidence="6">
    <location>
        <begin position="93"/>
        <end position="111"/>
    </location>
</feature>
<dbReference type="GO" id="GO:0005886">
    <property type="term" value="C:plasma membrane"/>
    <property type="evidence" value="ECO:0007669"/>
    <property type="project" value="UniProtKB-SubCell"/>
</dbReference>
<dbReference type="eggNOG" id="COG1295">
    <property type="taxonomic scope" value="Bacteria"/>
</dbReference>
<dbReference type="NCBIfam" id="TIGR00765">
    <property type="entry name" value="yihY_not_rbn"/>
    <property type="match status" value="1"/>
</dbReference>
<dbReference type="PANTHER" id="PTHR30213">
    <property type="entry name" value="INNER MEMBRANE PROTEIN YHJD"/>
    <property type="match status" value="1"/>
</dbReference>
<keyword evidence="8" id="KW-1185">Reference proteome</keyword>
<protein>
    <submittedName>
        <fullName evidence="7">Ribonuclease BN</fullName>
    </submittedName>
</protein>
<proteinExistence type="predicted"/>
<evidence type="ECO:0000313" key="7">
    <source>
        <dbReference type="EMBL" id="GAD16736.1"/>
    </source>
</evidence>
<evidence type="ECO:0000256" key="2">
    <source>
        <dbReference type="ARBA" id="ARBA00022475"/>
    </source>
</evidence>
<dbReference type="Pfam" id="PF03631">
    <property type="entry name" value="Virul_fac_BrkB"/>
    <property type="match status" value="1"/>
</dbReference>
<feature type="transmembrane region" description="Helical" evidence="6">
    <location>
        <begin position="206"/>
        <end position="227"/>
    </location>
</feature>
<accession>S4NLG7</accession>
<dbReference type="InterPro" id="IPR017039">
    <property type="entry name" value="Virul_fac_BrkB"/>
</dbReference>
<dbReference type="STRING" id="1423780.FD05_GL000659"/>
<keyword evidence="4 6" id="KW-1133">Transmembrane helix</keyword>
<comment type="subcellular location">
    <subcellularLocation>
        <location evidence="1">Cell membrane</location>
        <topology evidence="1">Multi-pass membrane protein</topology>
    </subcellularLocation>
</comment>
<dbReference type="AlphaFoldDB" id="S4NLG7"/>
<evidence type="ECO:0000256" key="5">
    <source>
        <dbReference type="ARBA" id="ARBA00023136"/>
    </source>
</evidence>
<feature type="transmembrane region" description="Helical" evidence="6">
    <location>
        <begin position="247"/>
        <end position="271"/>
    </location>
</feature>
<sequence length="307" mass="34980">MMKRLYGSIKNFIEIIIKRYSSGNVSDSAAVLAFYTLLSIFPIFFIIGSVLNLFHIHLSEVEVYIRPLFPDRIYSMLQPIINSTLQSGGASQLSVGLIVTIWSASRAIAAFQRSINKTYGVAENQTAISNRLISFVWMLMLILAVVVLMMVFAFSQMFFEWLTPILNVPHWILNLIGTVKWPGTIAVAWLLLSLLFYFVPTAKVKFRYVWVGALIATLGLMLLAQGFTVYLKFFAQRIDAYKTIGTFIVLMFWLDFSGVIMLFGGVVNATIQEIRQGKIQEQEDAIESVWKQARRMRKHKSRYSKKG</sequence>
<evidence type="ECO:0000256" key="6">
    <source>
        <dbReference type="SAM" id="Phobius"/>
    </source>
</evidence>
<evidence type="ECO:0000256" key="4">
    <source>
        <dbReference type="ARBA" id="ARBA00022989"/>
    </source>
</evidence>
<name>S4NLG7_9LACO</name>
<keyword evidence="5 6" id="KW-0472">Membrane</keyword>
<dbReference type="PATRIC" id="fig|1423780.4.peg.662"/>
<comment type="caution">
    <text evidence="7">The sequence shown here is derived from an EMBL/GenBank/DDBJ whole genome shotgun (WGS) entry which is preliminary data.</text>
</comment>
<feature type="transmembrane region" description="Helical" evidence="6">
    <location>
        <begin position="132"/>
        <end position="159"/>
    </location>
</feature>
<reference evidence="8" key="1">
    <citation type="journal article" date="2013" name="Genome Announc.">
        <title>Draft Genome Sequence of D-Branched-Chain Amino Acid Producer Lactobacillus otakiensis JCM 15040T, Isolated from a Traditional Japanese Pickle.</title>
        <authorList>
            <person name="Doi K."/>
            <person name="Mori K."/>
            <person name="Mutaguchi Y."/>
            <person name="Tashiro K."/>
            <person name="Fujino Y."/>
            <person name="Ohmori T."/>
            <person name="Kuhara S."/>
            <person name="Ohshima T."/>
        </authorList>
    </citation>
    <scope>NUCLEOTIDE SEQUENCE [LARGE SCALE GENOMIC DNA]</scope>
    <source>
        <strain evidence="8">JCM 15040</strain>
    </source>
</reference>
<dbReference type="Proteomes" id="UP000016361">
    <property type="component" value="Unassembled WGS sequence"/>
</dbReference>
<dbReference type="PANTHER" id="PTHR30213:SF0">
    <property type="entry name" value="UPF0761 MEMBRANE PROTEIN YIHY"/>
    <property type="match status" value="1"/>
</dbReference>
<dbReference type="RefSeq" id="WP_020281178.1">
    <property type="nucleotide sequence ID" value="NZ_AZED01000013.1"/>
</dbReference>
<organism evidence="7 8">
    <name type="scientific">Lentilactobacillus otakiensis DSM 19908 = JCM 15040</name>
    <dbReference type="NCBI Taxonomy" id="1423780"/>
    <lineage>
        <taxon>Bacteria</taxon>
        <taxon>Bacillati</taxon>
        <taxon>Bacillota</taxon>
        <taxon>Bacilli</taxon>
        <taxon>Lactobacillales</taxon>
        <taxon>Lactobacillaceae</taxon>
        <taxon>Lentilactobacillus</taxon>
    </lineage>
</organism>
<keyword evidence="3 6" id="KW-0812">Transmembrane</keyword>
<evidence type="ECO:0000313" key="8">
    <source>
        <dbReference type="Proteomes" id="UP000016361"/>
    </source>
</evidence>
<evidence type="ECO:0000256" key="1">
    <source>
        <dbReference type="ARBA" id="ARBA00004651"/>
    </source>
</evidence>
<feature type="transmembrane region" description="Helical" evidence="6">
    <location>
        <begin position="29"/>
        <end position="54"/>
    </location>
</feature>
<dbReference type="GeneID" id="301047924"/>
<keyword evidence="2" id="KW-1003">Cell membrane</keyword>